<evidence type="ECO:0000256" key="1">
    <source>
        <dbReference type="ARBA" id="ARBA00037217"/>
    </source>
</evidence>
<evidence type="ECO:0000313" key="6">
    <source>
        <dbReference type="Proteomes" id="UP000241886"/>
    </source>
</evidence>
<comment type="function">
    <text evidence="1">Probable oxidoreductase that may play a role as regulator of mitochondrial function.</text>
</comment>
<reference evidence="5 6" key="1">
    <citation type="submission" date="2017-04" db="EMBL/GenBank/DDBJ databases">
        <title>Novel microbial lineages endemic to geothermal iron-oxide mats fill important gaps in the evolutionary history of Archaea.</title>
        <authorList>
            <person name="Jay Z.J."/>
            <person name="Beam J.P."/>
            <person name="Dlakic M."/>
            <person name="Rusch D.B."/>
            <person name="Kozubal M.A."/>
            <person name="Inskeep W.P."/>
        </authorList>
    </citation>
    <scope>NUCLEOTIDE SEQUENCE [LARGE SCALE GENOMIC DNA]</scope>
    <source>
        <strain evidence="5">ECH_B_SAG-G16</strain>
    </source>
</reference>
<evidence type="ECO:0000259" key="4">
    <source>
        <dbReference type="Pfam" id="PF01593"/>
    </source>
</evidence>
<dbReference type="PANTHER" id="PTHR10668:SF103">
    <property type="entry name" value="PYRIDINE NUCLEOTIDE-DISULFIDE OXIDOREDUCTASE DOMAIN-CONTAINING PROTEIN 2"/>
    <property type="match status" value="1"/>
</dbReference>
<dbReference type="GO" id="GO:0016491">
    <property type="term" value="F:oxidoreductase activity"/>
    <property type="evidence" value="ECO:0007669"/>
    <property type="project" value="InterPro"/>
</dbReference>
<proteinExistence type="predicted"/>
<dbReference type="InterPro" id="IPR002937">
    <property type="entry name" value="Amino_oxidase"/>
</dbReference>
<organism evidence="5 6">
    <name type="scientific">Candidatus Marsarchaeota G2 archaeon ECH_B_SAG-G16</name>
    <dbReference type="NCBI Taxonomy" id="1978167"/>
    <lineage>
        <taxon>Archaea</taxon>
        <taxon>Candidatus Marsarchaeota</taxon>
        <taxon>Candidatus Marsarchaeota group 2</taxon>
    </lineage>
</organism>
<evidence type="ECO:0000313" key="5">
    <source>
        <dbReference type="EMBL" id="PSO04850.1"/>
    </source>
</evidence>
<feature type="domain" description="Amine oxidase" evidence="4">
    <location>
        <begin position="13"/>
        <end position="329"/>
    </location>
</feature>
<dbReference type="SUPFAM" id="SSF51905">
    <property type="entry name" value="FAD/NAD(P)-binding domain"/>
    <property type="match status" value="1"/>
</dbReference>
<comment type="subunit">
    <text evidence="2">Interacts with COX5B; this interaction may contribute to localize PYROXD2 to the inner face of the inner mitochondrial membrane.</text>
</comment>
<accession>A0A2R6C1S1</accession>
<dbReference type="AlphaFoldDB" id="A0A2R6C1S1"/>
<sequence length="515" mass="57201">MFDVIVIGGGHNGLVCASYLAKAGLKVALFERREIVGGACVTEEPWPGIKVSMGAYVLSLLREEIIQELELRRFGLKVYIKDPGMFLPFPNGKKLYLWCDTKKTKKEIEKFSKKDADGYERWQSFWSSFASLVEPFMLNPPPTLKDTKELLTNLDSLEIDEINLLNSLQVFARDAKSMLDSYFESEEVKAGLCLDSVVGTFAAPSTPGTAYVLAHHVLGSVNGVQGAWGYVEGGMGGVTQAMKKAAEHYGVLIYTGTEVDEILVKNGKVEGIKLKDGKTIQSKAVVSNADPKTTFLKLLRNAELESDFKKRVNSLKSTGVSFKMVGYLEELPDFGNGKSLQPEHIASEVILSSVDYAEQAYRDALVYGYSKKPWFEVNIQSSVDPTVAPQGKYSFSIFGQYLPYDKKLDNFKDEYATLILDILREYAPNFKPIKYQLLTAVDIERRFGIWGGNIFHLDMTPDQLFVFRPLPECNNYTTPIKGVFLCGSGSHPGGGVTGIPGKNAANKVIQWFSKR</sequence>
<dbReference type="Proteomes" id="UP000241886">
    <property type="component" value="Unassembled WGS sequence"/>
</dbReference>
<dbReference type="PRINTS" id="PR00411">
    <property type="entry name" value="PNDRDTASEI"/>
</dbReference>
<evidence type="ECO:0000256" key="2">
    <source>
        <dbReference type="ARBA" id="ARBA00038825"/>
    </source>
</evidence>
<dbReference type="PANTHER" id="PTHR10668">
    <property type="entry name" value="PHYTOENE DEHYDROGENASE"/>
    <property type="match status" value="1"/>
</dbReference>
<protein>
    <recommendedName>
        <fullName evidence="3">Pyridine nucleotide-disulfide oxidoreductase domain-containing protein 2</fullName>
    </recommendedName>
</protein>
<name>A0A2R6C1S1_9ARCH</name>
<dbReference type="Pfam" id="PF01593">
    <property type="entry name" value="Amino_oxidase"/>
    <property type="match status" value="1"/>
</dbReference>
<evidence type="ECO:0000256" key="3">
    <source>
        <dbReference type="ARBA" id="ARBA00040298"/>
    </source>
</evidence>
<dbReference type="EMBL" id="NEXO01000048">
    <property type="protein sequence ID" value="PSO04850.1"/>
    <property type="molecule type" value="Genomic_DNA"/>
</dbReference>
<dbReference type="Gene3D" id="3.50.50.60">
    <property type="entry name" value="FAD/NAD(P)-binding domain"/>
    <property type="match status" value="2"/>
</dbReference>
<dbReference type="InterPro" id="IPR036188">
    <property type="entry name" value="FAD/NAD-bd_sf"/>
</dbReference>
<comment type="caution">
    <text evidence="5">The sequence shown here is derived from an EMBL/GenBank/DDBJ whole genome shotgun (WGS) entry which is preliminary data.</text>
</comment>
<gene>
    <name evidence="5" type="ORF">B9Q13_03420</name>
</gene>